<name>A0A6A5HQA7_CAERE</name>
<dbReference type="PANTHER" id="PTHR15407:SF41">
    <property type="entry name" value="FUKUTIN"/>
    <property type="match status" value="1"/>
</dbReference>
<feature type="domain" description="W02B3.4-like N-terminal" evidence="6">
    <location>
        <begin position="59"/>
        <end position="172"/>
    </location>
</feature>
<reference evidence="7 8" key="1">
    <citation type="submission" date="2019-12" db="EMBL/GenBank/DDBJ databases">
        <title>Chromosome-level assembly of the Caenorhabditis remanei genome.</title>
        <authorList>
            <person name="Teterina A.A."/>
            <person name="Willis J.H."/>
            <person name="Phillips P.C."/>
        </authorList>
    </citation>
    <scope>NUCLEOTIDE SEQUENCE [LARGE SCALE GENOMIC DNA]</scope>
    <source>
        <strain evidence="7 8">PX506</strain>
        <tissue evidence="7">Whole organism</tissue>
    </source>
</reference>
<evidence type="ECO:0000313" key="7">
    <source>
        <dbReference type="EMBL" id="KAF1768497.1"/>
    </source>
</evidence>
<dbReference type="KEGG" id="crq:GCK72_000309"/>
<dbReference type="GeneID" id="9804540"/>
<dbReference type="AlphaFoldDB" id="A0A6A5HQA7"/>
<comment type="subcellular location">
    <subcellularLocation>
        <location evidence="1">Membrane</location>
        <topology evidence="1">Single-pass membrane protein</topology>
    </subcellularLocation>
</comment>
<evidence type="ECO:0000313" key="8">
    <source>
        <dbReference type="Proteomes" id="UP000483820"/>
    </source>
</evidence>
<dbReference type="RefSeq" id="XP_053591052.1">
    <property type="nucleotide sequence ID" value="XM_053722407.1"/>
</dbReference>
<evidence type="ECO:0000256" key="5">
    <source>
        <dbReference type="SAM" id="Phobius"/>
    </source>
</evidence>
<evidence type="ECO:0000256" key="2">
    <source>
        <dbReference type="ARBA" id="ARBA00022692"/>
    </source>
</evidence>
<organism evidence="7 8">
    <name type="scientific">Caenorhabditis remanei</name>
    <name type="common">Caenorhabditis vulgaris</name>
    <dbReference type="NCBI Taxonomy" id="31234"/>
    <lineage>
        <taxon>Eukaryota</taxon>
        <taxon>Metazoa</taxon>
        <taxon>Ecdysozoa</taxon>
        <taxon>Nematoda</taxon>
        <taxon>Chromadorea</taxon>
        <taxon>Rhabditida</taxon>
        <taxon>Rhabditina</taxon>
        <taxon>Rhabditomorpha</taxon>
        <taxon>Rhabditoidea</taxon>
        <taxon>Rhabditidae</taxon>
        <taxon>Peloderinae</taxon>
        <taxon>Caenorhabditis</taxon>
    </lineage>
</organism>
<keyword evidence="2 5" id="KW-0812">Transmembrane</keyword>
<gene>
    <name evidence="7" type="ORF">GCK72_000309</name>
</gene>
<dbReference type="EMBL" id="WUAV01000001">
    <property type="protein sequence ID" value="KAF1768497.1"/>
    <property type="molecule type" value="Genomic_DNA"/>
</dbReference>
<dbReference type="Proteomes" id="UP000483820">
    <property type="component" value="Chromosome I"/>
</dbReference>
<evidence type="ECO:0000256" key="4">
    <source>
        <dbReference type="ARBA" id="ARBA00023136"/>
    </source>
</evidence>
<feature type="transmembrane region" description="Helical" evidence="5">
    <location>
        <begin position="12"/>
        <end position="31"/>
    </location>
</feature>
<dbReference type="InterPro" id="IPR057641">
    <property type="entry name" value="W02B3_4_N"/>
</dbReference>
<evidence type="ECO:0000256" key="1">
    <source>
        <dbReference type="ARBA" id="ARBA00004167"/>
    </source>
</evidence>
<keyword evidence="4 5" id="KW-0472">Membrane</keyword>
<evidence type="ECO:0000256" key="3">
    <source>
        <dbReference type="ARBA" id="ARBA00022989"/>
    </source>
</evidence>
<accession>A0A6A5HQA7</accession>
<dbReference type="GO" id="GO:0016020">
    <property type="term" value="C:membrane"/>
    <property type="evidence" value="ECO:0007669"/>
    <property type="project" value="UniProtKB-SubCell"/>
</dbReference>
<sequence>MYVLGDKKSIFFYVRLIVLGFISTVLLFWLYRSSRHFHKKLLRNYVRWNHSMNTTSIPCEDLLYEWSPDQQVLLIDLEFLEKLDNEAEGCMWNVTDRIRIALDIKSFSNPLPNYTRFDIAYYSNNSSKDYLKFHIDGPRIIPKKFDTRWAGNIEVPKDSKRFAGFWRRSKFQECLALDMNRKDTDKPPVLPAQSSTNTLSLLRDELIDMGMYPYLNSGTLLGWYRECTVIPHTKDMDLAVFKENYNPEYAEKVLRGETDFKLIRKLGRLEDSLELTVTPDGRNNPRIDIFLMYDYVKDGKLVYRYTPGLEGDGTKIRFTHFVLDQSCAADLHDHIFWVPCDAKEQLKHEYGPLWYQDHPSEQYDWNKSPKNIVIAGKFTKKELRKYYVEHK</sequence>
<dbReference type="PANTHER" id="PTHR15407">
    <property type="entry name" value="FUKUTIN-RELATED"/>
    <property type="match status" value="1"/>
</dbReference>
<evidence type="ECO:0000259" key="6">
    <source>
        <dbReference type="Pfam" id="PF24413"/>
    </source>
</evidence>
<keyword evidence="3 5" id="KW-1133">Transmembrane helix</keyword>
<dbReference type="Pfam" id="PF24413">
    <property type="entry name" value="W02B3_4_N"/>
    <property type="match status" value="1"/>
</dbReference>
<dbReference type="CTD" id="9804540"/>
<dbReference type="InterPro" id="IPR009644">
    <property type="entry name" value="FKTN/MNN4/W02B3.4-1"/>
</dbReference>
<proteinExistence type="predicted"/>
<protein>
    <recommendedName>
        <fullName evidence="6">W02B3.4-like N-terminal domain-containing protein</fullName>
    </recommendedName>
</protein>
<comment type="caution">
    <text evidence="7">The sequence shown here is derived from an EMBL/GenBank/DDBJ whole genome shotgun (WGS) entry which is preliminary data.</text>
</comment>